<sequence length="579" mass="66020">MATAAVQTDLTICSICFEKFKTPKILPCFHVFCQSCISSYIVSSCESKVAPVGFSCPLCREFVPSPAAIGQPEIWAESLPICEIIEKLVKLGELKLCLPCQRENEEETAIDMCITCEEPICGNCTKYHKRILTTRAHLIIPLNEPSRALQVITTLNRSESCPTHPDRDLELHCNDHQKPCCALCVSTEHRKCSDVETIKSAAEKAKKSEVVTELSRKINEFEKELSTSKGKYEENLTEIESKSDSIKEETKILRKEINDHLNKIENEHLNELGDVTKKSSEILNKCIDSVSDRIHFSRHCIQRLQNLEDASDACIMKEYHHVRETFNALEHQTTKTKGRQLKLESIIPKELEAIRNLTHFRNINLSQSEIQLSKGRNVSHMSLSLVFEFQLPRVNICSGTLLSDENIVLANHNNQEIGLIKLRLKKDTWETVRNFESCNSYFDAVHTGDKIYATNNSKKSVTIMTSDCFNTVGEFKMREDLTPFGISIGKGFLFVACDSAILKYSLKGQFIQKYHAELRSLYITVTEDEQIVYSNTTKDSVTCIKKTGQIQWEYKHSRLKSPHSVDRDELDNLFQLEMY</sequence>
<dbReference type="GO" id="GO:0008270">
    <property type="term" value="F:zinc ion binding"/>
    <property type="evidence" value="ECO:0007669"/>
    <property type="project" value="UniProtKB-KW"/>
</dbReference>
<dbReference type="Gene3D" id="3.30.160.60">
    <property type="entry name" value="Classic Zinc Finger"/>
    <property type="match status" value="1"/>
</dbReference>
<dbReference type="Proteomes" id="UP000005408">
    <property type="component" value="Unassembled WGS sequence"/>
</dbReference>
<keyword evidence="1" id="KW-0479">Metal-binding</keyword>
<evidence type="ECO:0000256" key="3">
    <source>
        <dbReference type="ARBA" id="ARBA00022833"/>
    </source>
</evidence>
<evidence type="ECO:0000256" key="4">
    <source>
        <dbReference type="PROSITE-ProRule" id="PRU00175"/>
    </source>
</evidence>
<keyword evidence="3" id="KW-0862">Zinc</keyword>
<dbReference type="PANTHER" id="PTHR25462">
    <property type="entry name" value="BONUS, ISOFORM C-RELATED"/>
    <property type="match status" value="1"/>
</dbReference>
<dbReference type="InterPro" id="IPR001841">
    <property type="entry name" value="Znf_RING"/>
</dbReference>
<dbReference type="InterPro" id="IPR013083">
    <property type="entry name" value="Znf_RING/FYVE/PHD"/>
</dbReference>
<organism evidence="7 8">
    <name type="scientific">Magallana gigas</name>
    <name type="common">Pacific oyster</name>
    <name type="synonym">Crassostrea gigas</name>
    <dbReference type="NCBI Taxonomy" id="29159"/>
    <lineage>
        <taxon>Eukaryota</taxon>
        <taxon>Metazoa</taxon>
        <taxon>Spiralia</taxon>
        <taxon>Lophotrochozoa</taxon>
        <taxon>Mollusca</taxon>
        <taxon>Bivalvia</taxon>
        <taxon>Autobranchia</taxon>
        <taxon>Pteriomorphia</taxon>
        <taxon>Ostreida</taxon>
        <taxon>Ostreoidea</taxon>
        <taxon>Ostreidae</taxon>
        <taxon>Magallana</taxon>
    </lineage>
</organism>
<dbReference type="SUPFAM" id="SSF57845">
    <property type="entry name" value="B-box zinc-binding domain"/>
    <property type="match status" value="1"/>
</dbReference>
<name>A0A8W8JK01_MAGGI</name>
<evidence type="ECO:0000313" key="8">
    <source>
        <dbReference type="Proteomes" id="UP000005408"/>
    </source>
</evidence>
<feature type="coiled-coil region" evidence="5">
    <location>
        <begin position="204"/>
        <end position="267"/>
    </location>
</feature>
<dbReference type="InterPro" id="IPR011042">
    <property type="entry name" value="6-blade_b-propeller_TolB-like"/>
</dbReference>
<evidence type="ECO:0000256" key="5">
    <source>
        <dbReference type="SAM" id="Coils"/>
    </source>
</evidence>
<dbReference type="Gene3D" id="2.120.10.30">
    <property type="entry name" value="TolB, C-terminal domain"/>
    <property type="match status" value="1"/>
</dbReference>
<dbReference type="PROSITE" id="PS00518">
    <property type="entry name" value="ZF_RING_1"/>
    <property type="match status" value="1"/>
</dbReference>
<feature type="domain" description="RING-type" evidence="6">
    <location>
        <begin position="13"/>
        <end position="60"/>
    </location>
</feature>
<dbReference type="InterPro" id="IPR017907">
    <property type="entry name" value="Znf_RING_CS"/>
</dbReference>
<dbReference type="EnsemblMetazoa" id="G19633.1">
    <property type="protein sequence ID" value="G19633.1:cds"/>
    <property type="gene ID" value="G19633"/>
</dbReference>
<dbReference type="Gene3D" id="3.30.40.10">
    <property type="entry name" value="Zinc/RING finger domain, C3HC4 (zinc finger)"/>
    <property type="match status" value="1"/>
</dbReference>
<evidence type="ECO:0000256" key="2">
    <source>
        <dbReference type="ARBA" id="ARBA00022771"/>
    </source>
</evidence>
<proteinExistence type="predicted"/>
<keyword evidence="2 4" id="KW-0863">Zinc-finger</keyword>
<dbReference type="InterPro" id="IPR047153">
    <property type="entry name" value="TRIM45/56/19-like"/>
</dbReference>
<dbReference type="SMART" id="SM00184">
    <property type="entry name" value="RING"/>
    <property type="match status" value="1"/>
</dbReference>
<keyword evidence="8" id="KW-1185">Reference proteome</keyword>
<dbReference type="Pfam" id="PF13445">
    <property type="entry name" value="zf-RING_UBOX"/>
    <property type="match status" value="1"/>
</dbReference>
<evidence type="ECO:0000256" key="1">
    <source>
        <dbReference type="ARBA" id="ARBA00022723"/>
    </source>
</evidence>
<dbReference type="AlphaFoldDB" id="A0A8W8JK01"/>
<protein>
    <recommendedName>
        <fullName evidence="6">RING-type domain-containing protein</fullName>
    </recommendedName>
</protein>
<dbReference type="SUPFAM" id="SSF57850">
    <property type="entry name" value="RING/U-box"/>
    <property type="match status" value="1"/>
</dbReference>
<keyword evidence="5" id="KW-0175">Coiled coil</keyword>
<dbReference type="InterPro" id="IPR027370">
    <property type="entry name" value="Znf-RING_euk"/>
</dbReference>
<dbReference type="PROSITE" id="PS50089">
    <property type="entry name" value="ZF_RING_2"/>
    <property type="match status" value="1"/>
</dbReference>
<evidence type="ECO:0000259" key="6">
    <source>
        <dbReference type="PROSITE" id="PS50089"/>
    </source>
</evidence>
<evidence type="ECO:0000313" key="7">
    <source>
        <dbReference type="EnsemblMetazoa" id="G19633.1:cds"/>
    </source>
</evidence>
<dbReference type="PANTHER" id="PTHR25462:SF296">
    <property type="entry name" value="MEIOTIC P26, ISOFORM F"/>
    <property type="match status" value="1"/>
</dbReference>
<reference evidence="7" key="1">
    <citation type="submission" date="2022-08" db="UniProtKB">
        <authorList>
            <consortium name="EnsemblMetazoa"/>
        </authorList>
    </citation>
    <scope>IDENTIFICATION</scope>
    <source>
        <strain evidence="7">05x7-T-G4-1.051#20</strain>
    </source>
</reference>
<dbReference type="SUPFAM" id="SSF63825">
    <property type="entry name" value="YWTD domain"/>
    <property type="match status" value="1"/>
</dbReference>
<accession>A0A8W8JK01</accession>